<dbReference type="SUPFAM" id="SSF46689">
    <property type="entry name" value="Homeodomain-like"/>
    <property type="match status" value="1"/>
</dbReference>
<organism evidence="5 6">
    <name type="scientific">Mucilaginibacter terrae</name>
    <dbReference type="NCBI Taxonomy" id="1955052"/>
    <lineage>
        <taxon>Bacteria</taxon>
        <taxon>Pseudomonadati</taxon>
        <taxon>Bacteroidota</taxon>
        <taxon>Sphingobacteriia</taxon>
        <taxon>Sphingobacteriales</taxon>
        <taxon>Sphingobacteriaceae</taxon>
        <taxon>Mucilaginibacter</taxon>
    </lineage>
</organism>
<evidence type="ECO:0000259" key="4">
    <source>
        <dbReference type="PROSITE" id="PS01124"/>
    </source>
</evidence>
<dbReference type="InterPro" id="IPR018060">
    <property type="entry name" value="HTH_AraC"/>
</dbReference>
<keyword evidence="2" id="KW-0238">DNA-binding</keyword>
<dbReference type="InterPro" id="IPR003313">
    <property type="entry name" value="AraC-bd"/>
</dbReference>
<evidence type="ECO:0000313" key="5">
    <source>
        <dbReference type="EMBL" id="MDT3405437.1"/>
    </source>
</evidence>
<feature type="domain" description="HTH araC/xylS-type" evidence="4">
    <location>
        <begin position="186"/>
        <end position="284"/>
    </location>
</feature>
<dbReference type="RefSeq" id="WP_311953983.1">
    <property type="nucleotide sequence ID" value="NZ_JAVLVU010000001.1"/>
</dbReference>
<dbReference type="PRINTS" id="PR00032">
    <property type="entry name" value="HTHARAC"/>
</dbReference>
<dbReference type="Proteomes" id="UP001258315">
    <property type="component" value="Unassembled WGS sequence"/>
</dbReference>
<dbReference type="PANTHER" id="PTHR43280">
    <property type="entry name" value="ARAC-FAMILY TRANSCRIPTIONAL REGULATOR"/>
    <property type="match status" value="1"/>
</dbReference>
<sequence length="293" mass="33904">MIPIYNISDFPSFQAIDDQFMLERFESLQRPPKLQWPHKHSFYEIMWLTSGTSVNVIDYHQVTVEPDMLFFISPGQLHLMNHAQSVKGFSLTFTESFLLINATNKNALKEFAFLDNSYASPFFKLDSEAIAELSPILELMMNEVIRKEKSPLIIANLLFVYLNRIQRLINQQSTGDTDPNNVVRYKLLKKLIEDNFKTQNSIAFYADKLNLTSHRVNEICKAVTGKAVGVVIRDRVLLEAKRLLVHSEQAIGQIGDELGFRDFSYFSRQFKRQEGLTPAEYRKTMHGKYQSSY</sequence>
<accession>A0ABU3H090</accession>
<protein>
    <submittedName>
        <fullName evidence="5">AraC family transcriptional activator of pobA</fullName>
    </submittedName>
</protein>
<evidence type="ECO:0000256" key="3">
    <source>
        <dbReference type="ARBA" id="ARBA00023163"/>
    </source>
</evidence>
<dbReference type="InterPro" id="IPR037923">
    <property type="entry name" value="HTH-like"/>
</dbReference>
<gene>
    <name evidence="5" type="ORF">QE417_004509</name>
</gene>
<dbReference type="SUPFAM" id="SSF51215">
    <property type="entry name" value="Regulatory protein AraC"/>
    <property type="match status" value="1"/>
</dbReference>
<keyword evidence="1" id="KW-0805">Transcription regulation</keyword>
<dbReference type="PANTHER" id="PTHR43280:SF32">
    <property type="entry name" value="TRANSCRIPTIONAL REGULATORY PROTEIN"/>
    <property type="match status" value="1"/>
</dbReference>
<comment type="caution">
    <text evidence="5">The sequence shown here is derived from an EMBL/GenBank/DDBJ whole genome shotgun (WGS) entry which is preliminary data.</text>
</comment>
<dbReference type="EMBL" id="JAVLVU010000001">
    <property type="protein sequence ID" value="MDT3405437.1"/>
    <property type="molecule type" value="Genomic_DNA"/>
</dbReference>
<evidence type="ECO:0000313" key="6">
    <source>
        <dbReference type="Proteomes" id="UP001258315"/>
    </source>
</evidence>
<evidence type="ECO:0000256" key="1">
    <source>
        <dbReference type="ARBA" id="ARBA00023015"/>
    </source>
</evidence>
<reference evidence="6" key="1">
    <citation type="submission" date="2023-07" db="EMBL/GenBank/DDBJ databases">
        <title>Functional and genomic diversity of the sorghum phyllosphere microbiome.</title>
        <authorList>
            <person name="Shade A."/>
        </authorList>
    </citation>
    <scope>NUCLEOTIDE SEQUENCE [LARGE SCALE GENOMIC DNA]</scope>
    <source>
        <strain evidence="6">SORGH_AS_0422</strain>
    </source>
</reference>
<dbReference type="Pfam" id="PF12833">
    <property type="entry name" value="HTH_18"/>
    <property type="match status" value="1"/>
</dbReference>
<dbReference type="Pfam" id="PF02311">
    <property type="entry name" value="AraC_binding"/>
    <property type="match status" value="1"/>
</dbReference>
<dbReference type="PROSITE" id="PS01124">
    <property type="entry name" value="HTH_ARAC_FAMILY_2"/>
    <property type="match status" value="1"/>
</dbReference>
<dbReference type="SMART" id="SM00342">
    <property type="entry name" value="HTH_ARAC"/>
    <property type="match status" value="1"/>
</dbReference>
<keyword evidence="6" id="KW-1185">Reference proteome</keyword>
<dbReference type="InterPro" id="IPR009057">
    <property type="entry name" value="Homeodomain-like_sf"/>
</dbReference>
<dbReference type="InterPro" id="IPR020449">
    <property type="entry name" value="Tscrpt_reg_AraC-type_HTH"/>
</dbReference>
<name>A0ABU3H090_9SPHI</name>
<keyword evidence="3" id="KW-0804">Transcription</keyword>
<proteinExistence type="predicted"/>
<evidence type="ECO:0000256" key="2">
    <source>
        <dbReference type="ARBA" id="ARBA00023125"/>
    </source>
</evidence>
<dbReference type="Gene3D" id="1.10.10.60">
    <property type="entry name" value="Homeodomain-like"/>
    <property type="match status" value="1"/>
</dbReference>